<dbReference type="EMBL" id="KZ819285">
    <property type="protein sequence ID" value="PWO00386.1"/>
    <property type="molecule type" value="Genomic_DNA"/>
</dbReference>
<feature type="compositionally biased region" description="Low complexity" evidence="1">
    <location>
        <begin position="157"/>
        <end position="173"/>
    </location>
</feature>
<name>A0A316ZJ64_9BASI</name>
<evidence type="ECO:0000313" key="3">
    <source>
        <dbReference type="Proteomes" id="UP000245946"/>
    </source>
</evidence>
<dbReference type="Proteomes" id="UP000245946">
    <property type="component" value="Unassembled WGS sequence"/>
</dbReference>
<feature type="region of interest" description="Disordered" evidence="1">
    <location>
        <begin position="30"/>
        <end position="199"/>
    </location>
</feature>
<evidence type="ECO:0000313" key="2">
    <source>
        <dbReference type="EMBL" id="PWO00386.1"/>
    </source>
</evidence>
<proteinExistence type="predicted"/>
<organism evidence="2 3">
    <name type="scientific">Tilletiopsis washingtonensis</name>
    <dbReference type="NCBI Taxonomy" id="58919"/>
    <lineage>
        <taxon>Eukaryota</taxon>
        <taxon>Fungi</taxon>
        <taxon>Dikarya</taxon>
        <taxon>Basidiomycota</taxon>
        <taxon>Ustilaginomycotina</taxon>
        <taxon>Exobasidiomycetes</taxon>
        <taxon>Entylomatales</taxon>
        <taxon>Entylomatales incertae sedis</taxon>
        <taxon>Tilletiopsis</taxon>
    </lineage>
</organism>
<sequence length="199" mass="21265">MERVQAGRQRRRWACGSGVHGARCTCRTPDLRSPRRSFARQVRSGQHVGAEQAHARGCMVARPMRRRSPHRCGEAAKKPKVGGVRVAHERERHQPPSPQHREPPSRSRGSASLTSSASSAPQQADPERAQDCGGPLHAADDVQALQILQDAAPAPPRDANAAGQALAAQPSCAGGSVCASRVDKGTSAMRRRGLRADSE</sequence>
<keyword evidence="3" id="KW-1185">Reference proteome</keyword>
<feature type="compositionally biased region" description="Low complexity" evidence="1">
    <location>
        <begin position="106"/>
        <end position="120"/>
    </location>
</feature>
<dbReference type="GeneID" id="37266898"/>
<dbReference type="RefSeq" id="XP_025600664.1">
    <property type="nucleotide sequence ID" value="XM_025739352.1"/>
</dbReference>
<accession>A0A316ZJ64</accession>
<feature type="compositionally biased region" description="Basic and acidic residues" evidence="1">
    <location>
        <begin position="86"/>
        <end position="105"/>
    </location>
</feature>
<evidence type="ECO:0000256" key="1">
    <source>
        <dbReference type="SAM" id="MobiDB-lite"/>
    </source>
</evidence>
<gene>
    <name evidence="2" type="ORF">FA09DRAFT_184572</name>
</gene>
<dbReference type="AlphaFoldDB" id="A0A316ZJ64"/>
<protein>
    <submittedName>
        <fullName evidence="2">Uncharacterized protein</fullName>
    </submittedName>
</protein>
<reference evidence="2 3" key="1">
    <citation type="journal article" date="2018" name="Mol. Biol. Evol.">
        <title>Broad Genomic Sampling Reveals a Smut Pathogenic Ancestry of the Fungal Clade Ustilaginomycotina.</title>
        <authorList>
            <person name="Kijpornyongpan T."/>
            <person name="Mondo S.J."/>
            <person name="Barry K."/>
            <person name="Sandor L."/>
            <person name="Lee J."/>
            <person name="Lipzen A."/>
            <person name="Pangilinan J."/>
            <person name="LaButti K."/>
            <person name="Hainaut M."/>
            <person name="Henrissat B."/>
            <person name="Grigoriev I.V."/>
            <person name="Spatafora J.W."/>
            <person name="Aime M.C."/>
        </authorList>
    </citation>
    <scope>NUCLEOTIDE SEQUENCE [LARGE SCALE GENOMIC DNA]</scope>
    <source>
        <strain evidence="2 3">MCA 4186</strain>
    </source>
</reference>